<dbReference type="PANTHER" id="PTHR13315:SF4">
    <property type="entry name" value="METALLOPHOSPHOESTERASE, ISOFORM E"/>
    <property type="match status" value="1"/>
</dbReference>
<keyword evidence="8" id="KW-1185">Reference proteome</keyword>
<sequence>IMLFMPKFKSIHQLSLVLLIVWTATFYYHERYTPSHVIRKCQWPSIISEQDVEPPKTSRMLLVADPQLIDSHTYPGRNNLLLKLSQHTVDAYIKKNYHALLSELSPDYVVFLGDLLDNGRESTDTYFYTQLRRFNKIFYDPYKSVYQKGINWFVNLPGNHDIGFGDGVNKYSRERFNREFAPSNIIITLDGVDFVMLDTPSISATSDISYPATQFLQEISSQEKKHPRVLLSHVPLFRDPQLSCGIHREAGPFDVFGHGFQYQNTVSEELTNQILDQVKPDMILSGDDHDHCDIQHIDGTREITVKSISLAMGKKYPAVQLLSFASVGATEEIVYNTDICYMPVPYVNIIHYVIMSVISALLVLWWNLKQKSTRFTYSSSLLPLNSVINIPVESHSRRLKKFLKEQEQDSLPNEQTPPLSPSSSTYTLASGQHLFSIPNYTFTQNNSSSFMKYVKNSKVGQTYIMNRRRVFTFMKRWNLFSFLKNSMMLGISVIGVYYIFCLTI</sequence>
<dbReference type="RefSeq" id="XP_007377179.1">
    <property type="nucleotide sequence ID" value="XM_007377117.1"/>
</dbReference>
<dbReference type="Gene3D" id="3.60.21.10">
    <property type="match status" value="1"/>
</dbReference>
<dbReference type="GO" id="GO:0016787">
    <property type="term" value="F:hydrolase activity"/>
    <property type="evidence" value="ECO:0007669"/>
    <property type="project" value="InterPro"/>
</dbReference>
<dbReference type="InterPro" id="IPR029052">
    <property type="entry name" value="Metallo-depent_PP-like"/>
</dbReference>
<evidence type="ECO:0000256" key="5">
    <source>
        <dbReference type="SAM" id="Phobius"/>
    </source>
</evidence>
<keyword evidence="4 5" id="KW-0472">Membrane</keyword>
<organism evidence="8">
    <name type="scientific">Spathaspora passalidarum (strain NRRL Y-27907 / 11-Y1)</name>
    <dbReference type="NCBI Taxonomy" id="619300"/>
    <lineage>
        <taxon>Eukaryota</taxon>
        <taxon>Fungi</taxon>
        <taxon>Dikarya</taxon>
        <taxon>Ascomycota</taxon>
        <taxon>Saccharomycotina</taxon>
        <taxon>Pichiomycetes</taxon>
        <taxon>Debaryomycetaceae</taxon>
        <taxon>Spathaspora</taxon>
    </lineage>
</organism>
<dbReference type="eggNOG" id="KOG3662">
    <property type="taxonomic scope" value="Eukaryota"/>
</dbReference>
<evidence type="ECO:0000256" key="1">
    <source>
        <dbReference type="ARBA" id="ARBA00004141"/>
    </source>
</evidence>
<evidence type="ECO:0000259" key="6">
    <source>
        <dbReference type="Pfam" id="PF00149"/>
    </source>
</evidence>
<dbReference type="InterPro" id="IPR004843">
    <property type="entry name" value="Calcineurin-like_PHP"/>
</dbReference>
<feature type="non-terminal residue" evidence="7">
    <location>
        <position position="1"/>
    </location>
</feature>
<keyword evidence="3 5" id="KW-1133">Transmembrane helix</keyword>
<dbReference type="AlphaFoldDB" id="G3AST2"/>
<dbReference type="InterPro" id="IPR033308">
    <property type="entry name" value="PGAP5/Cdc1/Ted1"/>
</dbReference>
<dbReference type="KEGG" id="spaa:SPAPADRAFT_142378"/>
<dbReference type="GO" id="GO:0006506">
    <property type="term" value="P:GPI anchor biosynthetic process"/>
    <property type="evidence" value="ECO:0007669"/>
    <property type="project" value="InterPro"/>
</dbReference>
<dbReference type="HOGENOM" id="CLU_011607_0_1_1"/>
<evidence type="ECO:0000256" key="4">
    <source>
        <dbReference type="ARBA" id="ARBA00023136"/>
    </source>
</evidence>
<feature type="transmembrane region" description="Helical" evidence="5">
    <location>
        <begin position="349"/>
        <end position="368"/>
    </location>
</feature>
<dbReference type="SUPFAM" id="SSF56300">
    <property type="entry name" value="Metallo-dependent phosphatases"/>
    <property type="match status" value="1"/>
</dbReference>
<protein>
    <recommendedName>
        <fullName evidence="6">Calcineurin-like phosphoesterase domain-containing protein</fullName>
    </recommendedName>
</protein>
<dbReference type="GO" id="GO:0016020">
    <property type="term" value="C:membrane"/>
    <property type="evidence" value="ECO:0007669"/>
    <property type="project" value="UniProtKB-SubCell"/>
</dbReference>
<dbReference type="GeneID" id="18870443"/>
<dbReference type="PANTHER" id="PTHR13315">
    <property type="entry name" value="METALLO PHOSPHOESTERASE RELATED"/>
    <property type="match status" value="1"/>
</dbReference>
<accession>G3AST2</accession>
<dbReference type="GO" id="GO:0005783">
    <property type="term" value="C:endoplasmic reticulum"/>
    <property type="evidence" value="ECO:0007669"/>
    <property type="project" value="TreeGrafter"/>
</dbReference>
<name>G3AST2_SPAPN</name>
<evidence type="ECO:0000313" key="8">
    <source>
        <dbReference type="Proteomes" id="UP000000709"/>
    </source>
</evidence>
<dbReference type="Pfam" id="PF00149">
    <property type="entry name" value="Metallophos"/>
    <property type="match status" value="1"/>
</dbReference>
<evidence type="ECO:0000256" key="2">
    <source>
        <dbReference type="ARBA" id="ARBA00022692"/>
    </source>
</evidence>
<proteinExistence type="predicted"/>
<comment type="subcellular location">
    <subcellularLocation>
        <location evidence="1">Membrane</location>
        <topology evidence="1">Multi-pass membrane protein</topology>
    </subcellularLocation>
</comment>
<dbReference type="InParanoid" id="G3AST2"/>
<feature type="transmembrane region" description="Helical" evidence="5">
    <location>
        <begin position="477"/>
        <end position="500"/>
    </location>
</feature>
<evidence type="ECO:0000313" key="7">
    <source>
        <dbReference type="EMBL" id="EGW31146.1"/>
    </source>
</evidence>
<gene>
    <name evidence="7" type="ORF">SPAPADRAFT_142378</name>
</gene>
<feature type="domain" description="Calcineurin-like phosphoesterase" evidence="6">
    <location>
        <begin position="92"/>
        <end position="290"/>
    </location>
</feature>
<dbReference type="EMBL" id="GL996504">
    <property type="protein sequence ID" value="EGW31146.1"/>
    <property type="molecule type" value="Genomic_DNA"/>
</dbReference>
<dbReference type="Proteomes" id="UP000000709">
    <property type="component" value="Unassembled WGS sequence"/>
</dbReference>
<reference evidence="7 8" key="1">
    <citation type="journal article" date="2011" name="Proc. Natl. Acad. Sci. U.S.A.">
        <title>Comparative genomics of xylose-fermenting fungi for enhanced biofuel production.</title>
        <authorList>
            <person name="Wohlbach D.J."/>
            <person name="Kuo A."/>
            <person name="Sato T.K."/>
            <person name="Potts K.M."/>
            <person name="Salamov A.A."/>
            <person name="LaButti K.M."/>
            <person name="Sun H."/>
            <person name="Clum A."/>
            <person name="Pangilinan J.L."/>
            <person name="Lindquist E.A."/>
            <person name="Lucas S."/>
            <person name="Lapidus A."/>
            <person name="Jin M."/>
            <person name="Gunawan C."/>
            <person name="Balan V."/>
            <person name="Dale B.E."/>
            <person name="Jeffries T.W."/>
            <person name="Zinkel R."/>
            <person name="Barry K.W."/>
            <person name="Grigoriev I.V."/>
            <person name="Gasch A.P."/>
        </authorList>
    </citation>
    <scope>NUCLEOTIDE SEQUENCE [LARGE SCALE GENOMIC DNA]</scope>
    <source>
        <strain evidence="8">NRRL Y-27907 / 11-Y1</strain>
    </source>
</reference>
<dbReference type="OMA" id="GPYRGHW"/>
<dbReference type="OrthoDB" id="5977743at2759"/>
<evidence type="ECO:0000256" key="3">
    <source>
        <dbReference type="ARBA" id="ARBA00022989"/>
    </source>
</evidence>
<keyword evidence="2 5" id="KW-0812">Transmembrane</keyword>